<reference evidence="1" key="1">
    <citation type="submission" date="2010-05" db="EMBL/GenBank/DDBJ databases">
        <title>The Genome Sequence of Magnaporthe poae strain ATCC 64411.</title>
        <authorList>
            <consortium name="The Broad Institute Genome Sequencing Platform"/>
            <consortium name="Broad Institute Genome Sequencing Center for Infectious Disease"/>
            <person name="Ma L.-J."/>
            <person name="Dead R."/>
            <person name="Young S."/>
            <person name="Zeng Q."/>
            <person name="Koehrsen M."/>
            <person name="Alvarado L."/>
            <person name="Berlin A."/>
            <person name="Chapman S.B."/>
            <person name="Chen Z."/>
            <person name="Freedman E."/>
            <person name="Gellesch M."/>
            <person name="Goldberg J."/>
            <person name="Griggs A."/>
            <person name="Gujja S."/>
            <person name="Heilman E.R."/>
            <person name="Heiman D."/>
            <person name="Hepburn T."/>
            <person name="Howarth C."/>
            <person name="Jen D."/>
            <person name="Larson L."/>
            <person name="Mehta T."/>
            <person name="Neiman D."/>
            <person name="Pearson M."/>
            <person name="Roberts A."/>
            <person name="Saif S."/>
            <person name="Shea T."/>
            <person name="Shenoy N."/>
            <person name="Sisk P."/>
            <person name="Stolte C."/>
            <person name="Sykes S."/>
            <person name="Walk T."/>
            <person name="White J."/>
            <person name="Yandava C."/>
            <person name="Haas B."/>
            <person name="Nusbaum C."/>
            <person name="Birren B."/>
        </authorList>
    </citation>
    <scope>NUCLEOTIDE SEQUENCE</scope>
    <source>
        <strain evidence="1">ATCC 64411</strain>
    </source>
</reference>
<dbReference type="VEuPathDB" id="FungiDB:MAPG_02114"/>
<reference evidence="1" key="2">
    <citation type="submission" date="2011-03" db="EMBL/GenBank/DDBJ databases">
        <title>Annotation of Magnaporthe poae ATCC 64411.</title>
        <authorList>
            <person name="Ma L.-J."/>
            <person name="Dead R."/>
            <person name="Young S.K."/>
            <person name="Zeng Q."/>
            <person name="Gargeya S."/>
            <person name="Fitzgerald M."/>
            <person name="Haas B."/>
            <person name="Abouelleil A."/>
            <person name="Alvarado L."/>
            <person name="Arachchi H.M."/>
            <person name="Berlin A."/>
            <person name="Brown A."/>
            <person name="Chapman S.B."/>
            <person name="Chen Z."/>
            <person name="Dunbar C."/>
            <person name="Freedman E."/>
            <person name="Gearin G."/>
            <person name="Gellesch M."/>
            <person name="Goldberg J."/>
            <person name="Griggs A."/>
            <person name="Gujja S."/>
            <person name="Heiman D."/>
            <person name="Howarth C."/>
            <person name="Larson L."/>
            <person name="Lui A."/>
            <person name="MacDonald P.J.P."/>
            <person name="Mehta T."/>
            <person name="Montmayeur A."/>
            <person name="Murphy C."/>
            <person name="Neiman D."/>
            <person name="Pearson M."/>
            <person name="Priest M."/>
            <person name="Roberts A."/>
            <person name="Saif S."/>
            <person name="Shea T."/>
            <person name="Shenoy N."/>
            <person name="Sisk P."/>
            <person name="Stolte C."/>
            <person name="Sykes S."/>
            <person name="Yandava C."/>
            <person name="Wortman J."/>
            <person name="Nusbaum C."/>
            <person name="Birren B."/>
        </authorList>
    </citation>
    <scope>NUCLEOTIDE SEQUENCE</scope>
    <source>
        <strain evidence="1">ATCC 64411</strain>
    </source>
</reference>
<dbReference type="AlphaFoldDB" id="A0A0H2THS4"/>
<proteinExistence type="predicted"/>
<accession>A0A0H2THS4</accession>
<name>A0A0H2THS4_MAGP6</name>
<dbReference type="OrthoDB" id="4589187at2759"/>
<protein>
    <submittedName>
        <fullName evidence="1">Uncharacterized protein</fullName>
    </submittedName>
</protein>
<dbReference type="EMBL" id="GL876967">
    <property type="protein sequence ID" value="KLU83047.1"/>
    <property type="molecule type" value="Genomic_DNA"/>
</dbReference>
<gene>
    <name evidence="1" type="ORF">MAPG_02114</name>
</gene>
<feature type="non-terminal residue" evidence="1">
    <location>
        <position position="126"/>
    </location>
</feature>
<sequence length="126" mass="12443">MLLTGFLSAQVGTMCRNQTPFLNCGANVAKTAGVRCKSYTESSLKTPCVCSALSLHYSCYTSLCPSDNLNDVYKSKFNSMKCPNAPPLKTAGGGGGGGGSSATKSAVSAATTTGGAAAGDAGAGAT</sequence>
<organism evidence="1">
    <name type="scientific">Magnaporthiopsis poae (strain ATCC 64411 / 73-15)</name>
    <name type="common">Kentucky bluegrass fungus</name>
    <name type="synonym">Magnaporthe poae</name>
    <dbReference type="NCBI Taxonomy" id="644358"/>
    <lineage>
        <taxon>Eukaryota</taxon>
        <taxon>Fungi</taxon>
        <taxon>Dikarya</taxon>
        <taxon>Ascomycota</taxon>
        <taxon>Pezizomycotina</taxon>
        <taxon>Sordariomycetes</taxon>
        <taxon>Sordariomycetidae</taxon>
        <taxon>Magnaporthales</taxon>
        <taxon>Magnaporthaceae</taxon>
        <taxon>Magnaporthiopsis</taxon>
    </lineage>
</organism>
<evidence type="ECO:0000313" key="1">
    <source>
        <dbReference type="EMBL" id="KLU83047.1"/>
    </source>
</evidence>